<keyword evidence="1" id="KW-0472">Membrane</keyword>
<dbReference type="Pfam" id="PF12785">
    <property type="entry name" value="VESA1_N"/>
    <property type="match status" value="1"/>
</dbReference>
<comment type="caution">
    <text evidence="2">The sequence shown here is derived from an EMBL/GenBank/DDBJ whole genome shotgun (WGS) entry which is preliminary data.</text>
</comment>
<keyword evidence="1" id="KW-1133">Transmembrane helix</keyword>
<proteinExistence type="predicted"/>
<dbReference type="AlphaFoldDB" id="A7AP46"/>
<protein>
    <submittedName>
        <fullName evidence="2">Variant erythrocyte surface antigen-1, beta subunit</fullName>
    </submittedName>
</protein>
<dbReference type="Proteomes" id="UP000002173">
    <property type="component" value="Chromosome 3"/>
</dbReference>
<keyword evidence="1" id="KW-0812">Transmembrane</keyword>
<evidence type="ECO:0000313" key="3">
    <source>
        <dbReference type="Proteomes" id="UP000002173"/>
    </source>
</evidence>
<keyword evidence="3" id="KW-1185">Reference proteome</keyword>
<name>A7AP46_BABBO</name>
<dbReference type="InParanoid" id="A7AP46"/>
<sequence>MSTQSTWPYSSLTQAPTNLKEAIDWVLRVTGKDGRKNDKAAASPPQFGCICFLAKAVKDLLYDAKDPGSPGPSPDRYWDDLLLEQEKTIVQPVLTDLGLLSGSTSAARDTCAGGTEVVGTLIDQLAQGLQKWVGWQEKGDECCLKGTEGIGKKCECTGGGAGGCCTGSSGTCTCASANNCYKSAYSRDSALWTTIVNGTTGGAGGSGSAGSAVGGKGGSGVAAATVDTVKAAQEVHLLARIFLGSVCLIWSGLSQLGFLTGKGSSRWENSSLHSLESGDKAGLGSFMAAMGYDLERLNQGKGGGSGKTGSDVWNLLSGTDPNGSKGIQWNEFKKDPSQKSVAEYYSTIYGSANKAEKNSEKLCKDYPLLVLHILASGYFRAGSAGAKGVTTPAKAATSDPRKPRTIREILYWLSALPYSQGYRELVERMQGKMEGQEQYKLESTEPNNGTTLLRDNITHYLMAACGYCPLVLIGIQGTIEREVVQATASGGVVMWTNGVVCPGGAGAAAQSTNKCPNHSKDPTHKRCTLDDKDKAAEAAAPAAGSAGKALEKGEVCYGGYHLEVSQFGPLHGMYANGLFGFQMDISTAQCLDQLRIYVHHCFYQLYFLRKQCSTGVVGGASGSGVAVGWSSCRYGSGVYWGSGYSQSNLWRCKTEVTVSTARNRAIWINGVVGAGGAGDEHTKQCGLQSGAGGKKHSPLMCFLCDGLHGMCCFKTVGRGNIDEYPSIEDHMNMESPIHPKGHLDKQHGHCPVPMGWSTDGRNTTGETHFKDLTKGTHKTDKLEDGKVVTWTHPVVGSASPGKYPAHCTGNTLSLLLEYYCDPEQCSSGTLVVLLRLLACITPTVPRTLGDLFGFYYYIVYIGGKSGGGQEGVHQKLKGLEGDVRLGMKGIGNNGDAVVEALTTWNNSGICSGGKEGHLKCLTECDTGSGAKYLSPLSGQQYGQLSPAMAGTYLSWLVYLIGEFKTGLEGLEEAFREISCKVDGCKNGRANGDRGAFGARVSVRVARNHIIWIHGVVGAAGAGGCGPGCTSGTHGDPCPSGGTGGGNTGVCKCHSVVSCTGVLPVLYKYGFGYGNVTELHKVDKSSIRAPSAQQCPRGSNSVVGGTENKKCDAFLTTLKGVLEGDHIKHDGTKGGLHHEINKLIYTTRLPWIFVLTVAWLVAVLYLAFGAIWPLDWTHMRSHCRGLFRKGSLSPWEVLMVGKKKGRGILEFFGKT</sequence>
<evidence type="ECO:0000313" key="2">
    <source>
        <dbReference type="EMBL" id="EDO08330.1"/>
    </source>
</evidence>
<organism evidence="2 3">
    <name type="scientific">Babesia bovis</name>
    <dbReference type="NCBI Taxonomy" id="5865"/>
    <lineage>
        <taxon>Eukaryota</taxon>
        <taxon>Sar</taxon>
        <taxon>Alveolata</taxon>
        <taxon>Apicomplexa</taxon>
        <taxon>Aconoidasida</taxon>
        <taxon>Piroplasmida</taxon>
        <taxon>Babesiidae</taxon>
        <taxon>Babesia</taxon>
    </lineage>
</organism>
<feature type="transmembrane region" description="Helical" evidence="1">
    <location>
        <begin position="1150"/>
        <end position="1173"/>
    </location>
</feature>
<evidence type="ECO:0000256" key="1">
    <source>
        <dbReference type="SAM" id="Phobius"/>
    </source>
</evidence>
<dbReference type="VEuPathDB" id="PiroplasmaDB:BBOV_III007700"/>
<gene>
    <name evidence="2" type="ORF">BBOV_III007700</name>
</gene>
<reference evidence="2 3" key="1">
    <citation type="journal article" date="2007" name="PLoS Pathog.">
        <title>Genome sequence of Babesia bovis and comparative analysis of apicomplexan hemoprotozoa.</title>
        <authorList>
            <person name="Brayton K.A."/>
            <person name="Lau A.O.T."/>
            <person name="Herndon D.R."/>
            <person name="Hannick L."/>
            <person name="Kappmeyer L.S."/>
            <person name="Berens S.J."/>
            <person name="Bidwell S.L."/>
            <person name="Brown W.C."/>
            <person name="Crabtree J."/>
            <person name="Fadrosh D."/>
            <person name="Feldblum T."/>
            <person name="Forberger H.A."/>
            <person name="Haas B.J."/>
            <person name="Howell J.M."/>
            <person name="Khouri H."/>
            <person name="Koo H."/>
            <person name="Mann D.J."/>
            <person name="Norimine J."/>
            <person name="Paulsen I.T."/>
            <person name="Radune D."/>
            <person name="Ren Q."/>
            <person name="Smith R.K. Jr."/>
            <person name="Suarez C.E."/>
            <person name="White O."/>
            <person name="Wortman J.R."/>
            <person name="Knowles D.P. Jr."/>
            <person name="McElwain T.F."/>
            <person name="Nene V.M."/>
        </authorList>
    </citation>
    <scope>NUCLEOTIDE SEQUENCE [LARGE SCALE GENOMIC DNA]</scope>
    <source>
        <strain evidence="2">T2Bo</strain>
    </source>
</reference>
<dbReference type="InterPro" id="IPR024751">
    <property type="entry name" value="VESA1"/>
</dbReference>
<accession>A7AP46</accession>
<dbReference type="EMBL" id="AAXT01000001">
    <property type="protein sequence ID" value="EDO08330.1"/>
    <property type="molecule type" value="Genomic_DNA"/>
</dbReference>